<accession>A0AAD5LR39</accession>
<feature type="region of interest" description="Disordered" evidence="7">
    <location>
        <begin position="119"/>
        <end position="151"/>
    </location>
</feature>
<dbReference type="PROSITE" id="PS51456">
    <property type="entry name" value="MYOSIN_MOTOR"/>
    <property type="match status" value="1"/>
</dbReference>
<dbReference type="GO" id="GO:0007015">
    <property type="term" value="P:actin filament organization"/>
    <property type="evidence" value="ECO:0007669"/>
    <property type="project" value="TreeGrafter"/>
</dbReference>
<evidence type="ECO:0000256" key="2">
    <source>
        <dbReference type="ARBA" id="ARBA00022840"/>
    </source>
</evidence>
<dbReference type="InterPro" id="IPR025662">
    <property type="entry name" value="Sigma_54_int_dom_ATP-bd_1"/>
</dbReference>
<evidence type="ECO:0000256" key="1">
    <source>
        <dbReference type="ARBA" id="ARBA00022741"/>
    </source>
</evidence>
<dbReference type="Gene3D" id="3.40.30.10">
    <property type="entry name" value="Glutaredoxin"/>
    <property type="match status" value="1"/>
</dbReference>
<dbReference type="GO" id="GO:0005737">
    <property type="term" value="C:cytoplasm"/>
    <property type="evidence" value="ECO:0007669"/>
    <property type="project" value="TreeGrafter"/>
</dbReference>
<evidence type="ECO:0000256" key="4">
    <source>
        <dbReference type="ARBA" id="ARBA00023175"/>
    </source>
</evidence>
<keyword evidence="5 6" id="KW-0009">Actin-binding</keyword>
<name>A0AAD5LR39_PYTIN</name>
<dbReference type="PANTHER" id="PTHR13140">
    <property type="entry name" value="MYOSIN"/>
    <property type="match status" value="1"/>
</dbReference>
<keyword evidence="1 6" id="KW-0547">Nucleotide-binding</keyword>
<sequence length="496" mass="55609">MLQALVATIQSAWGPPETWSCEQYDELVQSIQLAKEKTGGASAEAEPSDSLLGIACALRYAFEVVPENQVKLMSRQSQRNETSPQIHDAVVPGARVRCPTIYSYFSTFERLSLGVRDSSNSTDMPLVEERGSATSVSSARSSGTAEAPLTPRSATLAKYAHMYLEEEGRHRAPWSWERTDGDDLLEQSKDSAASRLAQRFDQDRVYSYLGDHTLLFTNPNRVLKTTKFTSIYDEHVVLVYDQTPFATTYLAPHPFAMAKQALLRCFLNGGATPQSIVLQGESGAGKTELSKELLKYVVLTAQPPQRREPRIKVFTSSTKSTLQMRSEETRSLDLLHAKSVTSYELVLLDLEPHRWSEMTDISHSKRLPQVHIDGKFFGFFETLQRLEDEEQLRMYIRNPHVAHKLSSILDCNLLLEAFGHAATSMNPNSSRYGRVVELQLSFEEDASHLQLVGCKLTPCMLERTRVTKLRDASATNATATDFNFHVFYAVVAADRL</sequence>
<dbReference type="InterPro" id="IPR036961">
    <property type="entry name" value="Kinesin_motor_dom_sf"/>
</dbReference>
<dbReference type="InterPro" id="IPR027417">
    <property type="entry name" value="P-loop_NTPase"/>
</dbReference>
<dbReference type="GO" id="GO:0000146">
    <property type="term" value="F:microfilament motor activity"/>
    <property type="evidence" value="ECO:0007669"/>
    <property type="project" value="TreeGrafter"/>
</dbReference>
<proteinExistence type="inferred from homology"/>
<dbReference type="Proteomes" id="UP001209570">
    <property type="component" value="Unassembled WGS sequence"/>
</dbReference>
<dbReference type="GO" id="GO:0051015">
    <property type="term" value="F:actin filament binding"/>
    <property type="evidence" value="ECO:0007669"/>
    <property type="project" value="TreeGrafter"/>
</dbReference>
<dbReference type="InterPro" id="IPR001609">
    <property type="entry name" value="Myosin_head_motor_dom-like"/>
</dbReference>
<feature type="compositionally biased region" description="Low complexity" evidence="7">
    <location>
        <begin position="132"/>
        <end position="144"/>
    </location>
</feature>
<feature type="domain" description="Myosin motor" evidence="8">
    <location>
        <begin position="1"/>
        <end position="496"/>
    </location>
</feature>
<reference evidence="9" key="1">
    <citation type="submission" date="2021-12" db="EMBL/GenBank/DDBJ databases">
        <title>Prjna785345.</title>
        <authorList>
            <person name="Rujirawat T."/>
            <person name="Krajaejun T."/>
        </authorList>
    </citation>
    <scope>NUCLEOTIDE SEQUENCE</scope>
    <source>
        <strain evidence="9">Pi057C3</strain>
    </source>
</reference>
<dbReference type="PROSITE" id="PS00675">
    <property type="entry name" value="SIGMA54_INTERACT_1"/>
    <property type="match status" value="1"/>
</dbReference>
<comment type="similarity">
    <text evidence="6">Belongs to the TRAFAC class myosin-kinesin ATPase superfamily. Myosin family.</text>
</comment>
<dbReference type="InterPro" id="IPR036249">
    <property type="entry name" value="Thioredoxin-like_sf"/>
</dbReference>
<dbReference type="SUPFAM" id="SSF52540">
    <property type="entry name" value="P-loop containing nucleoside triphosphate hydrolases"/>
    <property type="match status" value="1"/>
</dbReference>
<dbReference type="GO" id="GO:0016459">
    <property type="term" value="C:myosin complex"/>
    <property type="evidence" value="ECO:0007669"/>
    <property type="project" value="UniProtKB-KW"/>
</dbReference>
<keyword evidence="4 6" id="KW-0505">Motor protein</keyword>
<keyword evidence="3 6" id="KW-0518">Myosin</keyword>
<keyword evidence="2 6" id="KW-0067">ATP-binding</keyword>
<protein>
    <recommendedName>
        <fullName evidence="8">Myosin motor domain-containing protein</fullName>
    </recommendedName>
</protein>
<evidence type="ECO:0000259" key="8">
    <source>
        <dbReference type="PROSITE" id="PS51456"/>
    </source>
</evidence>
<gene>
    <name evidence="9" type="ORF">P43SY_011327</name>
</gene>
<comment type="caution">
    <text evidence="6">Lacks conserved residue(s) required for the propagation of feature annotation.</text>
</comment>
<feature type="binding site" evidence="6">
    <location>
        <begin position="280"/>
        <end position="287"/>
    </location>
    <ligand>
        <name>ATP</name>
        <dbReference type="ChEBI" id="CHEBI:30616"/>
    </ligand>
</feature>
<dbReference type="AlphaFoldDB" id="A0AAD5LR39"/>
<comment type="caution">
    <text evidence="9">The sequence shown here is derived from an EMBL/GenBank/DDBJ whole genome shotgun (WGS) entry which is preliminary data.</text>
</comment>
<dbReference type="GO" id="GO:0005524">
    <property type="term" value="F:ATP binding"/>
    <property type="evidence" value="ECO:0007669"/>
    <property type="project" value="UniProtKB-UniRule"/>
</dbReference>
<evidence type="ECO:0000256" key="7">
    <source>
        <dbReference type="SAM" id="MobiDB-lite"/>
    </source>
</evidence>
<dbReference type="Pfam" id="PF00063">
    <property type="entry name" value="Myosin_head"/>
    <property type="match status" value="1"/>
</dbReference>
<evidence type="ECO:0000256" key="3">
    <source>
        <dbReference type="ARBA" id="ARBA00023123"/>
    </source>
</evidence>
<keyword evidence="10" id="KW-1185">Reference proteome</keyword>
<evidence type="ECO:0000313" key="9">
    <source>
        <dbReference type="EMBL" id="KAJ0391037.1"/>
    </source>
</evidence>
<dbReference type="Gene3D" id="3.40.850.10">
    <property type="entry name" value="Kinesin motor domain"/>
    <property type="match status" value="1"/>
</dbReference>
<dbReference type="GO" id="GO:0016020">
    <property type="term" value="C:membrane"/>
    <property type="evidence" value="ECO:0007669"/>
    <property type="project" value="TreeGrafter"/>
</dbReference>
<dbReference type="SUPFAM" id="SSF52833">
    <property type="entry name" value="Thioredoxin-like"/>
    <property type="match status" value="1"/>
</dbReference>
<evidence type="ECO:0000313" key="10">
    <source>
        <dbReference type="Proteomes" id="UP001209570"/>
    </source>
</evidence>
<evidence type="ECO:0000256" key="6">
    <source>
        <dbReference type="PROSITE-ProRule" id="PRU00782"/>
    </source>
</evidence>
<evidence type="ECO:0000256" key="5">
    <source>
        <dbReference type="ARBA" id="ARBA00023203"/>
    </source>
</evidence>
<dbReference type="EMBL" id="JAKCXM010001365">
    <property type="protein sequence ID" value="KAJ0391037.1"/>
    <property type="molecule type" value="Genomic_DNA"/>
</dbReference>
<dbReference type="PANTHER" id="PTHR13140:SF706">
    <property type="entry name" value="DILUTE CLASS UNCONVENTIONAL MYOSIN, ISOFORM C"/>
    <property type="match status" value="1"/>
</dbReference>
<organism evidence="9 10">
    <name type="scientific">Pythium insidiosum</name>
    <name type="common">Pythiosis disease agent</name>
    <dbReference type="NCBI Taxonomy" id="114742"/>
    <lineage>
        <taxon>Eukaryota</taxon>
        <taxon>Sar</taxon>
        <taxon>Stramenopiles</taxon>
        <taxon>Oomycota</taxon>
        <taxon>Peronosporomycetes</taxon>
        <taxon>Pythiales</taxon>
        <taxon>Pythiaceae</taxon>
        <taxon>Pythium</taxon>
    </lineage>
</organism>